<keyword evidence="3" id="KW-1185">Reference proteome</keyword>
<dbReference type="InParanoid" id="A0A165PGI4"/>
<evidence type="ECO:0000256" key="1">
    <source>
        <dbReference type="SAM" id="MobiDB-lite"/>
    </source>
</evidence>
<feature type="region of interest" description="Disordered" evidence="1">
    <location>
        <begin position="1"/>
        <end position="22"/>
    </location>
</feature>
<evidence type="ECO:0000313" key="2">
    <source>
        <dbReference type="EMBL" id="KZT21010.1"/>
    </source>
</evidence>
<sequence length="139" mass="14991">MPIPFQGTAAPDKIDGEDSTAARSCLSPRRVKLGRLTRLGNSKKSTGLSINGEWEGRLMLEFPYSLNHGTHQPGEFTHQSVTSSACHSNTHRSVAPSGAFNRNGGDPAIFGMKDSRSFRTMMLTLMNSNATLGIGVQNI</sequence>
<proteinExistence type="predicted"/>
<name>A0A165PGI4_9AGAM</name>
<dbReference type="Proteomes" id="UP000076761">
    <property type="component" value="Unassembled WGS sequence"/>
</dbReference>
<evidence type="ECO:0000313" key="3">
    <source>
        <dbReference type="Proteomes" id="UP000076761"/>
    </source>
</evidence>
<organism evidence="2 3">
    <name type="scientific">Neolentinus lepideus HHB14362 ss-1</name>
    <dbReference type="NCBI Taxonomy" id="1314782"/>
    <lineage>
        <taxon>Eukaryota</taxon>
        <taxon>Fungi</taxon>
        <taxon>Dikarya</taxon>
        <taxon>Basidiomycota</taxon>
        <taxon>Agaricomycotina</taxon>
        <taxon>Agaricomycetes</taxon>
        <taxon>Gloeophyllales</taxon>
        <taxon>Gloeophyllaceae</taxon>
        <taxon>Neolentinus</taxon>
    </lineage>
</organism>
<dbReference type="EMBL" id="KV425612">
    <property type="protein sequence ID" value="KZT21010.1"/>
    <property type="molecule type" value="Genomic_DNA"/>
</dbReference>
<dbReference type="AlphaFoldDB" id="A0A165PGI4"/>
<protein>
    <submittedName>
        <fullName evidence="2">Uncharacterized protein</fullName>
    </submittedName>
</protein>
<gene>
    <name evidence="2" type="ORF">NEOLEDRAFT_808402</name>
</gene>
<accession>A0A165PGI4</accession>
<reference evidence="2 3" key="1">
    <citation type="journal article" date="2016" name="Mol. Biol. Evol.">
        <title>Comparative Genomics of Early-Diverging Mushroom-Forming Fungi Provides Insights into the Origins of Lignocellulose Decay Capabilities.</title>
        <authorList>
            <person name="Nagy L.G."/>
            <person name="Riley R."/>
            <person name="Tritt A."/>
            <person name="Adam C."/>
            <person name="Daum C."/>
            <person name="Floudas D."/>
            <person name="Sun H."/>
            <person name="Yadav J.S."/>
            <person name="Pangilinan J."/>
            <person name="Larsson K.H."/>
            <person name="Matsuura K."/>
            <person name="Barry K."/>
            <person name="Labutti K."/>
            <person name="Kuo R."/>
            <person name="Ohm R.A."/>
            <person name="Bhattacharya S.S."/>
            <person name="Shirouzu T."/>
            <person name="Yoshinaga Y."/>
            <person name="Martin F.M."/>
            <person name="Grigoriev I.V."/>
            <person name="Hibbett D.S."/>
        </authorList>
    </citation>
    <scope>NUCLEOTIDE SEQUENCE [LARGE SCALE GENOMIC DNA]</scope>
    <source>
        <strain evidence="2 3">HHB14362 ss-1</strain>
    </source>
</reference>